<dbReference type="RefSeq" id="WP_007273429.1">
    <property type="nucleotide sequence ID" value="NZ_BMCI01000003.1"/>
</dbReference>
<sequence>MAAISSLQTALRGIRSNPVLFLGGLALGLVTLPQLATQLAQIPFVPTVLTAVTFFVTPFVAAGLYGMADEAVDRGGGGSTSLSTLTAVGREKYVPMLLANIVQLGIVLVFGIVFVIIMVAMAVSLGLGGLATGGGGVPNLALGGGFLVGIAVLGLLGLAYLVVIFLVQFYPVAVVVGDAGAIEAFGESYRLVRHNVVPSLGYSAIRFVVGILVSVPATGLIVFRTIQNVQQAQNAADPAAVQAGLGFSPTEIAAIAVLSIATQTVLAAFQYTYAVAFFEAHDAGSDGPTGTAGPDIDGDSAIPQFE</sequence>
<organism evidence="4 5">
    <name type="scientific">Haloferax sulfurifontis</name>
    <dbReference type="NCBI Taxonomy" id="255616"/>
    <lineage>
        <taxon>Archaea</taxon>
        <taxon>Methanobacteriati</taxon>
        <taxon>Methanobacteriota</taxon>
        <taxon>Stenosarchaea group</taxon>
        <taxon>Halobacteria</taxon>
        <taxon>Halobacteriales</taxon>
        <taxon>Haloferacaceae</taxon>
        <taxon>Haloferax</taxon>
    </lineage>
</organism>
<dbReference type="Proteomes" id="UP000646833">
    <property type="component" value="Unassembled WGS sequence"/>
</dbReference>
<feature type="transmembrane region" description="Helical" evidence="2">
    <location>
        <begin position="204"/>
        <end position="223"/>
    </location>
</feature>
<feature type="region of interest" description="Disordered" evidence="1">
    <location>
        <begin position="286"/>
        <end position="306"/>
    </location>
</feature>
<keyword evidence="2" id="KW-1133">Transmembrane helix</keyword>
<evidence type="ECO:0000313" key="4">
    <source>
        <dbReference type="EMBL" id="GGC59844.1"/>
    </source>
</evidence>
<evidence type="ECO:0000256" key="2">
    <source>
        <dbReference type="SAM" id="Phobius"/>
    </source>
</evidence>
<protein>
    <recommendedName>
        <fullName evidence="3">DUF7847 domain-containing protein</fullName>
    </recommendedName>
</protein>
<evidence type="ECO:0000313" key="5">
    <source>
        <dbReference type="Proteomes" id="UP000646833"/>
    </source>
</evidence>
<feature type="transmembrane region" description="Helical" evidence="2">
    <location>
        <begin position="140"/>
        <end position="167"/>
    </location>
</feature>
<keyword evidence="2" id="KW-0472">Membrane</keyword>
<comment type="caution">
    <text evidence="4">The sequence shown here is derived from an EMBL/GenBank/DDBJ whole genome shotgun (WGS) entry which is preliminary data.</text>
</comment>
<name>A0A830E8Q1_9EURY</name>
<evidence type="ECO:0000259" key="3">
    <source>
        <dbReference type="Pfam" id="PF25231"/>
    </source>
</evidence>
<dbReference type="AlphaFoldDB" id="A0A830E8Q1"/>
<feature type="transmembrane region" description="Helical" evidence="2">
    <location>
        <begin position="19"/>
        <end position="36"/>
    </location>
</feature>
<gene>
    <name evidence="4" type="ORF">GCM10007209_22440</name>
</gene>
<reference evidence="4" key="1">
    <citation type="journal article" date="2014" name="Int. J. Syst. Evol. Microbiol.">
        <title>Complete genome sequence of Corynebacterium casei LMG S-19264T (=DSM 44701T), isolated from a smear-ripened cheese.</title>
        <authorList>
            <consortium name="US DOE Joint Genome Institute (JGI-PGF)"/>
            <person name="Walter F."/>
            <person name="Albersmeier A."/>
            <person name="Kalinowski J."/>
            <person name="Ruckert C."/>
        </authorList>
    </citation>
    <scope>NUCLEOTIDE SEQUENCE</scope>
    <source>
        <strain evidence="4">CCM 7217</strain>
    </source>
</reference>
<dbReference type="Pfam" id="PF25231">
    <property type="entry name" value="DUF7847"/>
    <property type="match status" value="1"/>
</dbReference>
<keyword evidence="2" id="KW-0812">Transmembrane</keyword>
<reference evidence="4" key="2">
    <citation type="submission" date="2020-09" db="EMBL/GenBank/DDBJ databases">
        <authorList>
            <person name="Sun Q."/>
            <person name="Sedlacek I."/>
        </authorList>
    </citation>
    <scope>NUCLEOTIDE SEQUENCE</scope>
    <source>
        <strain evidence="4">CCM 7217</strain>
    </source>
</reference>
<dbReference type="InterPro" id="IPR057169">
    <property type="entry name" value="DUF7847"/>
</dbReference>
<feature type="domain" description="DUF7847" evidence="3">
    <location>
        <begin position="1"/>
        <end position="281"/>
    </location>
</feature>
<evidence type="ECO:0000256" key="1">
    <source>
        <dbReference type="SAM" id="MobiDB-lite"/>
    </source>
</evidence>
<accession>A0A830E8Q1</accession>
<proteinExistence type="predicted"/>
<feature type="transmembrane region" description="Helical" evidence="2">
    <location>
        <begin position="101"/>
        <end position="128"/>
    </location>
</feature>
<feature type="transmembrane region" description="Helical" evidence="2">
    <location>
        <begin position="48"/>
        <end position="68"/>
    </location>
</feature>
<dbReference type="EMBL" id="BMCI01000003">
    <property type="protein sequence ID" value="GGC59844.1"/>
    <property type="molecule type" value="Genomic_DNA"/>
</dbReference>